<dbReference type="Pfam" id="PF00149">
    <property type="entry name" value="Metallophos"/>
    <property type="match status" value="1"/>
</dbReference>
<feature type="domain" description="Calcineurin-like phosphoesterase" evidence="2">
    <location>
        <begin position="49"/>
        <end position="259"/>
    </location>
</feature>
<keyword evidence="1" id="KW-0472">Membrane</keyword>
<dbReference type="Gene3D" id="3.60.21.10">
    <property type="match status" value="1"/>
</dbReference>
<dbReference type="Proteomes" id="UP000186524">
    <property type="component" value="Unassembled WGS sequence"/>
</dbReference>
<evidence type="ECO:0000256" key="1">
    <source>
        <dbReference type="SAM" id="Phobius"/>
    </source>
</evidence>
<dbReference type="SUPFAM" id="SSF56300">
    <property type="entry name" value="Metallo-dependent phosphatases"/>
    <property type="match status" value="1"/>
</dbReference>
<dbReference type="OrthoDB" id="9780884at2"/>
<dbReference type="STRING" id="1714354.BLL40_07530"/>
<name>A0A1Q5P387_9BACI</name>
<gene>
    <name evidence="3" type="ORF">BLL40_07530</name>
</gene>
<evidence type="ECO:0000313" key="3">
    <source>
        <dbReference type="EMBL" id="OKL36582.1"/>
    </source>
</evidence>
<dbReference type="PANTHER" id="PTHR31302">
    <property type="entry name" value="TRANSMEMBRANE PROTEIN WITH METALLOPHOSPHOESTERASE DOMAIN-RELATED"/>
    <property type="match status" value="1"/>
</dbReference>
<feature type="transmembrane region" description="Helical" evidence="1">
    <location>
        <begin position="7"/>
        <end position="25"/>
    </location>
</feature>
<dbReference type="EMBL" id="MRWQ01000006">
    <property type="protein sequence ID" value="OKL36582.1"/>
    <property type="molecule type" value="Genomic_DNA"/>
</dbReference>
<dbReference type="InterPro" id="IPR051158">
    <property type="entry name" value="Metallophosphoesterase_sf"/>
</dbReference>
<dbReference type="RefSeq" id="WP_073711307.1">
    <property type="nucleotide sequence ID" value="NZ_MRWQ01000006.1"/>
</dbReference>
<protein>
    <recommendedName>
        <fullName evidence="2">Calcineurin-like phosphoesterase domain-containing protein</fullName>
    </recommendedName>
</protein>
<keyword evidence="1" id="KW-0812">Transmembrane</keyword>
<dbReference type="PANTHER" id="PTHR31302:SF0">
    <property type="entry name" value="TRANSMEMBRANE PROTEIN WITH METALLOPHOSPHOESTERASE DOMAIN"/>
    <property type="match status" value="1"/>
</dbReference>
<evidence type="ECO:0000313" key="4">
    <source>
        <dbReference type="Proteomes" id="UP000186524"/>
    </source>
</evidence>
<dbReference type="GO" id="GO:0016787">
    <property type="term" value="F:hydrolase activity"/>
    <property type="evidence" value="ECO:0007669"/>
    <property type="project" value="InterPro"/>
</dbReference>
<comment type="caution">
    <text evidence="3">The sequence shown here is derived from an EMBL/GenBank/DDBJ whole genome shotgun (WGS) entry which is preliminary data.</text>
</comment>
<keyword evidence="1" id="KW-1133">Transmembrane helix</keyword>
<dbReference type="InterPro" id="IPR029052">
    <property type="entry name" value="Metallo-depent_PP-like"/>
</dbReference>
<keyword evidence="4" id="KW-1185">Reference proteome</keyword>
<organism evidence="3 4">
    <name type="scientific">Domibacillus mangrovi</name>
    <dbReference type="NCBI Taxonomy" id="1714354"/>
    <lineage>
        <taxon>Bacteria</taxon>
        <taxon>Bacillati</taxon>
        <taxon>Bacillota</taxon>
        <taxon>Bacilli</taxon>
        <taxon>Bacillales</taxon>
        <taxon>Bacillaceae</taxon>
        <taxon>Domibacillus</taxon>
    </lineage>
</organism>
<reference evidence="3 4" key="1">
    <citation type="submission" date="2016-12" db="EMBL/GenBank/DDBJ databases">
        <title>Domibacillus sp. SAOS 44 whole genome sequencing.</title>
        <authorList>
            <person name="Verma A."/>
            <person name="Krishnamurthi S."/>
        </authorList>
    </citation>
    <scope>NUCLEOTIDE SEQUENCE [LARGE SCALE GENOMIC DNA]</scope>
    <source>
        <strain evidence="3 4">SAOS 44</strain>
    </source>
</reference>
<accession>A0A1Q5P387</accession>
<dbReference type="AlphaFoldDB" id="A0A1Q5P387"/>
<sequence length="335" mass="38932">MRKLIKRGLTGFLFLVVILVIYSIWDNNRITLAEQDIMIKNLPDEFEGFKILQITDLQEKEFGRHQQRLISAINDIEYDAIVFTGDLLNSSESKNYKPTYTLIEGIQNKKHALFVPGNADPKNYHSNPEQPFEKNEFVKGIEKRNVKLLESIYTIKRGASNLYFVDFELSIQKTQKQIEAINGRSIPENASYEAYLNDYLDHQKQLLEEISTLDKMKSSDVLVALNHYPVVDARIDYLLSNREFVFRNYDLIMAGHYHGGQIRLPFIGALFVPEAWYEPNSFFPPQDRVKGLWEYKQTKQYVSTGLGSSDFISILKFRLFNPPEINVLTLKKEDK</sequence>
<dbReference type="InterPro" id="IPR004843">
    <property type="entry name" value="Calcineurin-like_PHP"/>
</dbReference>
<proteinExistence type="predicted"/>
<evidence type="ECO:0000259" key="2">
    <source>
        <dbReference type="Pfam" id="PF00149"/>
    </source>
</evidence>